<comment type="catalytic activity">
    <reaction evidence="7 8">
        <text>a 2'-deoxycytidine in DNA + S-adenosyl-L-methionine = an N(4)-methyl-2'-deoxycytidine in DNA + S-adenosyl-L-homocysteine + H(+)</text>
        <dbReference type="Rhea" id="RHEA:16857"/>
        <dbReference type="Rhea" id="RHEA-COMP:11369"/>
        <dbReference type="Rhea" id="RHEA-COMP:13674"/>
        <dbReference type="ChEBI" id="CHEBI:15378"/>
        <dbReference type="ChEBI" id="CHEBI:57856"/>
        <dbReference type="ChEBI" id="CHEBI:59789"/>
        <dbReference type="ChEBI" id="CHEBI:85452"/>
        <dbReference type="ChEBI" id="CHEBI:137933"/>
        <dbReference type="EC" id="2.1.1.113"/>
    </reaction>
</comment>
<keyword evidence="4 8" id="KW-0949">S-adenosyl-L-methionine</keyword>
<evidence type="ECO:0000256" key="8">
    <source>
        <dbReference type="RuleBase" id="RU362026"/>
    </source>
</evidence>
<dbReference type="InterPro" id="IPR029063">
    <property type="entry name" value="SAM-dependent_MTases_sf"/>
</dbReference>
<evidence type="ECO:0000256" key="7">
    <source>
        <dbReference type="ARBA" id="ARBA00049120"/>
    </source>
</evidence>
<proteinExistence type="inferred from homology"/>
<dbReference type="GO" id="GO:0008170">
    <property type="term" value="F:N-methyltransferase activity"/>
    <property type="evidence" value="ECO:0007669"/>
    <property type="project" value="InterPro"/>
</dbReference>
<keyword evidence="11" id="KW-1185">Reference proteome</keyword>
<dbReference type="Gene3D" id="3.40.50.150">
    <property type="entry name" value="Vaccinia Virus protein VP39"/>
    <property type="match status" value="1"/>
</dbReference>
<comment type="similarity">
    <text evidence="1">Belongs to the N(4)/N(6)-methyltransferase family. N(4) subfamily.</text>
</comment>
<keyword evidence="3 10" id="KW-0808">Transferase</keyword>
<keyword evidence="5 8" id="KW-0680">Restriction system</keyword>
<dbReference type="RefSeq" id="WP_075055782.1">
    <property type="nucleotide sequence ID" value="NZ_CP007536.1"/>
</dbReference>
<dbReference type="PANTHER" id="PTHR13370">
    <property type="entry name" value="RNA METHYLASE-RELATED"/>
    <property type="match status" value="1"/>
</dbReference>
<dbReference type="PROSITE" id="PS00093">
    <property type="entry name" value="N4_MTASE"/>
    <property type="match status" value="1"/>
</dbReference>
<evidence type="ECO:0000256" key="5">
    <source>
        <dbReference type="ARBA" id="ARBA00022747"/>
    </source>
</evidence>
<dbReference type="STRING" id="926571.NVIE_029000"/>
<sequence>MISYNLLKGDSLKVLRELANDPNEKGKYRVIITSPPYYGHRHYGKNGVEEVGREKTDQQFIDKLAEIFGTCRDLLTEDGSLWIVIGDTRRNNSKLMIPHRLALKLVEKSYTFREDIVWYKKNNVSSSAKNNLSQAYEFILFLSKNDSSYTNLDLIRVRGNEAREGRNKTPPPELIQHKPINPDKKKIAQLEEIIHNAEPDTPFSALPSTSEISLAYGYDPEKYCPTCFRKFKRHATRKRIGDHKHYPIFAVCNPIGKNPGNVWEISTKAHYGNEHFAIFPEDLVARIINFASQEGDWVLDPFMGRGTTGIVCALTGRNFKGIDLYEKNVKTSEENIEEAMKGTYDNKLINAVARETKLAESIEDKMTLETYLLTDGSFSK</sequence>
<dbReference type="GO" id="GO:0032259">
    <property type="term" value="P:methylation"/>
    <property type="evidence" value="ECO:0007669"/>
    <property type="project" value="UniProtKB-KW"/>
</dbReference>
<dbReference type="InterPro" id="IPR002941">
    <property type="entry name" value="DNA_methylase_N4/N6"/>
</dbReference>
<dbReference type="EMBL" id="CP007536">
    <property type="protein sequence ID" value="AIC17176.1"/>
    <property type="molecule type" value="Genomic_DNA"/>
</dbReference>
<dbReference type="PANTHER" id="PTHR13370:SF3">
    <property type="entry name" value="TRNA (GUANINE(10)-N2)-METHYLTRANSFERASE HOMOLOG"/>
    <property type="match status" value="1"/>
</dbReference>
<dbReference type="InterPro" id="IPR017985">
    <property type="entry name" value="MeTrfase_CN4_CS"/>
</dbReference>
<dbReference type="GO" id="GO:0005737">
    <property type="term" value="C:cytoplasm"/>
    <property type="evidence" value="ECO:0007669"/>
    <property type="project" value="TreeGrafter"/>
</dbReference>
<dbReference type="GO" id="GO:0009007">
    <property type="term" value="F:site-specific DNA-methyltransferase (adenine-specific) activity"/>
    <property type="evidence" value="ECO:0007669"/>
    <property type="project" value="TreeGrafter"/>
</dbReference>
<evidence type="ECO:0000256" key="1">
    <source>
        <dbReference type="ARBA" id="ARBA00010203"/>
    </source>
</evidence>
<dbReference type="REBASE" id="87721">
    <property type="entry name" value="M.NviEN76ORF29000P"/>
</dbReference>
<keyword evidence="6" id="KW-0238">DNA-binding</keyword>
<accession>A0A060HUS2</accession>
<evidence type="ECO:0000259" key="9">
    <source>
        <dbReference type="Pfam" id="PF01555"/>
    </source>
</evidence>
<evidence type="ECO:0000256" key="2">
    <source>
        <dbReference type="ARBA" id="ARBA00022603"/>
    </source>
</evidence>
<evidence type="ECO:0000313" key="11">
    <source>
        <dbReference type="Proteomes" id="UP000027093"/>
    </source>
</evidence>
<name>A0A060HUS2_9ARCH</name>
<dbReference type="GeneID" id="74948134"/>
<dbReference type="SUPFAM" id="SSF53335">
    <property type="entry name" value="S-adenosyl-L-methionine-dependent methyltransferases"/>
    <property type="match status" value="1"/>
</dbReference>
<dbReference type="PRINTS" id="PR00508">
    <property type="entry name" value="S21N4MTFRASE"/>
</dbReference>
<evidence type="ECO:0000256" key="6">
    <source>
        <dbReference type="ARBA" id="ARBA00023125"/>
    </source>
</evidence>
<organism evidence="10 11">
    <name type="scientific">Nitrososphaera viennensis EN76</name>
    <dbReference type="NCBI Taxonomy" id="926571"/>
    <lineage>
        <taxon>Archaea</taxon>
        <taxon>Nitrososphaerota</taxon>
        <taxon>Nitrososphaeria</taxon>
        <taxon>Nitrososphaerales</taxon>
        <taxon>Nitrososphaeraceae</taxon>
        <taxon>Nitrososphaera</taxon>
    </lineage>
</organism>
<dbReference type="EC" id="2.1.1.113" evidence="8"/>
<feature type="domain" description="DNA methylase N-4/N-6" evidence="9">
    <location>
        <begin position="29"/>
        <end position="333"/>
    </location>
</feature>
<dbReference type="Proteomes" id="UP000027093">
    <property type="component" value="Chromosome"/>
</dbReference>
<dbReference type="GO" id="GO:0015667">
    <property type="term" value="F:site-specific DNA-methyltransferase (cytosine-N4-specific) activity"/>
    <property type="evidence" value="ECO:0007669"/>
    <property type="project" value="UniProtKB-EC"/>
</dbReference>
<keyword evidence="2 8" id="KW-0489">Methyltransferase</keyword>
<dbReference type="AlphaFoldDB" id="A0A060HUS2"/>
<dbReference type="HOGENOM" id="CLU_024927_2_0_2"/>
<evidence type="ECO:0000313" key="10">
    <source>
        <dbReference type="EMBL" id="AIC17176.1"/>
    </source>
</evidence>
<evidence type="ECO:0000256" key="4">
    <source>
        <dbReference type="ARBA" id="ARBA00022691"/>
    </source>
</evidence>
<reference evidence="10 11" key="1">
    <citation type="journal article" date="2014" name="Int. J. Syst. Evol. Microbiol.">
        <title>Nitrososphaera viennensis gen. nov., sp. nov., an aerobic and mesophilic, ammonia-oxidizing archaeon from soil and a member of the archaeal phylum Thaumarchaeota.</title>
        <authorList>
            <person name="Stieglmeier M."/>
            <person name="Klingl A."/>
            <person name="Alves R.J."/>
            <person name="Rittmann S.K."/>
            <person name="Melcher M."/>
            <person name="Leisch N."/>
            <person name="Schleper C."/>
        </authorList>
    </citation>
    <scope>NUCLEOTIDE SEQUENCE [LARGE SCALE GENOMIC DNA]</scope>
    <source>
        <strain evidence="10">EN76</strain>
    </source>
</reference>
<dbReference type="InterPro" id="IPR001091">
    <property type="entry name" value="RM_Methyltransferase"/>
</dbReference>
<dbReference type="GO" id="GO:0009307">
    <property type="term" value="P:DNA restriction-modification system"/>
    <property type="evidence" value="ECO:0007669"/>
    <property type="project" value="UniProtKB-KW"/>
</dbReference>
<protein>
    <recommendedName>
        <fullName evidence="8">Type II methyltransferase</fullName>
        <ecNumber evidence="8">2.1.1.113</ecNumber>
    </recommendedName>
    <alternativeName>
        <fullName evidence="8">N-4 cytosine-specific methyltransferase</fullName>
    </alternativeName>
</protein>
<dbReference type="GO" id="GO:0003677">
    <property type="term" value="F:DNA binding"/>
    <property type="evidence" value="ECO:0007669"/>
    <property type="project" value="UniProtKB-KW"/>
</dbReference>
<dbReference type="KEGG" id="nvn:NVIE_029000"/>
<gene>
    <name evidence="10" type="ORF">NVIE_029000</name>
</gene>
<evidence type="ECO:0000256" key="3">
    <source>
        <dbReference type="ARBA" id="ARBA00022679"/>
    </source>
</evidence>
<dbReference type="Pfam" id="PF01555">
    <property type="entry name" value="N6_N4_Mtase"/>
    <property type="match status" value="1"/>
</dbReference>